<evidence type="ECO:0000256" key="2">
    <source>
        <dbReference type="ARBA" id="ARBA00022475"/>
    </source>
</evidence>
<comment type="caution">
    <text evidence="8">The sequence shown here is derived from an EMBL/GenBank/DDBJ whole genome shotgun (WGS) entry which is preliminary data.</text>
</comment>
<reference evidence="8 9" key="1">
    <citation type="submission" date="2019-07" db="EMBL/GenBank/DDBJ databases">
        <title>Reclasification of Spiribacter aquaticus.</title>
        <authorList>
            <person name="Leon M.J."/>
            <person name="Sanchez-Porro C."/>
            <person name="Ventosa A."/>
        </authorList>
    </citation>
    <scope>NUCLEOTIDE SEQUENCE [LARGE SCALE GENOMIC DNA]</scope>
    <source>
        <strain evidence="8 9">SP30</strain>
    </source>
</reference>
<dbReference type="AlphaFoldDB" id="A0A557RJF4"/>
<evidence type="ECO:0000256" key="6">
    <source>
        <dbReference type="SAM" id="Phobius"/>
    </source>
</evidence>
<feature type="transmembrane region" description="Helical" evidence="6">
    <location>
        <begin position="312"/>
        <end position="335"/>
    </location>
</feature>
<comment type="subcellular location">
    <subcellularLocation>
        <location evidence="1">Cell membrane</location>
        <topology evidence="1">Multi-pass membrane protein</topology>
    </subcellularLocation>
</comment>
<evidence type="ECO:0000256" key="5">
    <source>
        <dbReference type="ARBA" id="ARBA00023136"/>
    </source>
</evidence>
<evidence type="ECO:0000256" key="4">
    <source>
        <dbReference type="ARBA" id="ARBA00022989"/>
    </source>
</evidence>
<keyword evidence="4 6" id="KW-1133">Transmembrane helix</keyword>
<dbReference type="InterPro" id="IPR051125">
    <property type="entry name" value="ABC-4/HrtB_transporter"/>
</dbReference>
<dbReference type="RefSeq" id="WP_144347542.1">
    <property type="nucleotide sequence ID" value="NZ_VMKP01000002.1"/>
</dbReference>
<feature type="transmembrane region" description="Helical" evidence="6">
    <location>
        <begin position="20"/>
        <end position="42"/>
    </location>
</feature>
<dbReference type="GO" id="GO:0005886">
    <property type="term" value="C:plasma membrane"/>
    <property type="evidence" value="ECO:0007669"/>
    <property type="project" value="UniProtKB-SubCell"/>
</dbReference>
<feature type="transmembrane region" description="Helical" evidence="6">
    <location>
        <begin position="355"/>
        <end position="378"/>
    </location>
</feature>
<dbReference type="InterPro" id="IPR003838">
    <property type="entry name" value="ABC3_permease_C"/>
</dbReference>
<accession>A0A557RJF4</accession>
<name>A0A557RJF4_9GAMM</name>
<dbReference type="PANTHER" id="PTHR43738:SF2">
    <property type="entry name" value="ABC TRANSPORTER PERMEASE"/>
    <property type="match status" value="1"/>
</dbReference>
<evidence type="ECO:0000256" key="1">
    <source>
        <dbReference type="ARBA" id="ARBA00004651"/>
    </source>
</evidence>
<evidence type="ECO:0000256" key="3">
    <source>
        <dbReference type="ARBA" id="ARBA00022692"/>
    </source>
</evidence>
<evidence type="ECO:0000313" key="8">
    <source>
        <dbReference type="EMBL" id="TVO65288.1"/>
    </source>
</evidence>
<proteinExistence type="predicted"/>
<evidence type="ECO:0000259" key="7">
    <source>
        <dbReference type="Pfam" id="PF02687"/>
    </source>
</evidence>
<evidence type="ECO:0000313" key="9">
    <source>
        <dbReference type="Proteomes" id="UP000316688"/>
    </source>
</evidence>
<feature type="transmembrane region" description="Helical" evidence="6">
    <location>
        <begin position="407"/>
        <end position="429"/>
    </location>
</feature>
<gene>
    <name evidence="8" type="ORF">FPL11_04175</name>
</gene>
<sequence>MPDLIADLLFGLPLWMEDTLLLVVALLPVVVIGALVLRGFAVGPLLSALLRRQVWVSVVFTALIAISIGIGVGLIAQERGLREGSARAADKFEVIIAAPGSEITAMLAAVYLQPSSIPLIDGPTYARVAEHPNADLVAPLAFGDSYENAPVVGSTPAFVEYLSEGLADGRVFATETEAIAGARTPLGVGDRFAPQHGRGDATEGAHGGFEYQVVGRMPMTGSPWDRAYIVPAESVWSVHGLANGHTPDWDGSVGAPFDPAYFPGTPAAIVKADTLGGAYVMQAEFNTDRTMALFPGTVLSQLHALMGDIRQVMSILAAVTQVLVTVGVLAGLMMLTRLLSRRLALLRALGAPRRFNFALTWSYAVTLIVVGAALGLALGSLLTRVISSVITERTDILVTASLGWSELHLVGAFVSLTALLALIPAWLTMTRPVVRDLRG</sequence>
<keyword evidence="5 6" id="KW-0472">Membrane</keyword>
<feature type="domain" description="ABC3 transporter permease C-terminal" evidence="7">
    <location>
        <begin position="317"/>
        <end position="431"/>
    </location>
</feature>
<dbReference type="Pfam" id="PF02687">
    <property type="entry name" value="FtsX"/>
    <property type="match status" value="1"/>
</dbReference>
<organism evidence="8 9">
    <name type="scientific">Spiribacter aquaticus</name>
    <dbReference type="NCBI Taxonomy" id="1935996"/>
    <lineage>
        <taxon>Bacteria</taxon>
        <taxon>Pseudomonadati</taxon>
        <taxon>Pseudomonadota</taxon>
        <taxon>Gammaproteobacteria</taxon>
        <taxon>Chromatiales</taxon>
        <taxon>Ectothiorhodospiraceae</taxon>
        <taxon>Spiribacter</taxon>
    </lineage>
</organism>
<keyword evidence="2" id="KW-1003">Cell membrane</keyword>
<dbReference type="Proteomes" id="UP000316688">
    <property type="component" value="Unassembled WGS sequence"/>
</dbReference>
<keyword evidence="9" id="KW-1185">Reference proteome</keyword>
<feature type="transmembrane region" description="Helical" evidence="6">
    <location>
        <begin position="54"/>
        <end position="76"/>
    </location>
</feature>
<protein>
    <submittedName>
        <fullName evidence="8">FtsX-like permease family protein</fullName>
    </submittedName>
</protein>
<dbReference type="PANTHER" id="PTHR43738">
    <property type="entry name" value="ABC TRANSPORTER, MEMBRANE PROTEIN"/>
    <property type="match status" value="1"/>
</dbReference>
<keyword evidence="3 6" id="KW-0812">Transmembrane</keyword>
<dbReference type="EMBL" id="VMKP01000002">
    <property type="protein sequence ID" value="TVO65288.1"/>
    <property type="molecule type" value="Genomic_DNA"/>
</dbReference>